<dbReference type="EMBL" id="HBFR01005231">
    <property type="protein sequence ID" value="CAD8876478.1"/>
    <property type="molecule type" value="Transcribed_RNA"/>
</dbReference>
<name>A0A7S1B7T2_9STRA</name>
<sequence>MSYNDDSDDNGDNFRPLSLYDRGRRAGSFYIPPAFGAFGALTAAAAVLDEEGKDSGNSAPVHNGSVIGQVVDVQEAKTPLPLSTRWEETDGAALISPIIRNSYDEKKEHDGSHRPNVGAVRSNNKMTLGASCRTVDHCDGSEYLDSSGANSFVVRDDMKAMMGVSCSTSDYDDDNECLDNGGGSESLNAKESAIMAMMERCKVRGNGETHGGNGSVSLSNSSVGGLGRSSTMPMKSTKHITPACLVCKGTNFSDLTGKGVFVCSKCGTPSHHQRWSSKHIRTYTESVCKDTPDQHLSGMISSSRRMSLSSFKSLTNMSKSVRRSPPAVISPETSSEGKKKTSFHLSPLAVPASPLNSLSLTAPPDKTNWRNIVRNHSMFSSRRKKGNPSVVGSDSSVLGVQDTSYARPMEFDPSALMGNVSPFHKSFNDDDASTASNVSTFSTISNTLRLVALLMNPLLKKFEILQLEFPKANGAVVADALVQIREKVTDPVLRSTNWEGICLVVQNETRPGVVSGDELLTSLLMSHYNIESGDTVIAIPEGLTGKKCIRIAAPIINGPQMTKIVRRLHRKLKKTEIRMGRETPIHPRSNLAKSRLISPDKDSITMWNATALLNDQFRPNKSVVDKKLRRSSRMGINPIK</sequence>
<organism evidence="2">
    <name type="scientific">Corethron hystrix</name>
    <dbReference type="NCBI Taxonomy" id="216773"/>
    <lineage>
        <taxon>Eukaryota</taxon>
        <taxon>Sar</taxon>
        <taxon>Stramenopiles</taxon>
        <taxon>Ochrophyta</taxon>
        <taxon>Bacillariophyta</taxon>
        <taxon>Coscinodiscophyceae</taxon>
        <taxon>Corethrophycidae</taxon>
        <taxon>Corethrales</taxon>
        <taxon>Corethraceae</taxon>
        <taxon>Corethron</taxon>
    </lineage>
</organism>
<proteinExistence type="predicted"/>
<reference evidence="2" key="1">
    <citation type="submission" date="2021-01" db="EMBL/GenBank/DDBJ databases">
        <authorList>
            <person name="Corre E."/>
            <person name="Pelletier E."/>
            <person name="Niang G."/>
            <person name="Scheremetjew M."/>
            <person name="Finn R."/>
            <person name="Kale V."/>
            <person name="Holt S."/>
            <person name="Cochrane G."/>
            <person name="Meng A."/>
            <person name="Brown T."/>
            <person name="Cohen L."/>
        </authorList>
    </citation>
    <scope>NUCLEOTIDE SEQUENCE</scope>
    <source>
        <strain evidence="2">308</strain>
    </source>
</reference>
<dbReference type="AlphaFoldDB" id="A0A7S1B7T2"/>
<protein>
    <submittedName>
        <fullName evidence="2">Uncharacterized protein</fullName>
    </submittedName>
</protein>
<evidence type="ECO:0000313" key="2">
    <source>
        <dbReference type="EMBL" id="CAD8876478.1"/>
    </source>
</evidence>
<feature type="region of interest" description="Disordered" evidence="1">
    <location>
        <begin position="206"/>
        <end position="234"/>
    </location>
</feature>
<feature type="region of interest" description="Disordered" evidence="1">
    <location>
        <begin position="315"/>
        <end position="340"/>
    </location>
</feature>
<accession>A0A7S1B7T2</accession>
<gene>
    <name evidence="2" type="ORF">CHYS00102_LOCUS3656</name>
</gene>
<evidence type="ECO:0000256" key="1">
    <source>
        <dbReference type="SAM" id="MobiDB-lite"/>
    </source>
</evidence>